<evidence type="ECO:0000313" key="3">
    <source>
        <dbReference type="Proteomes" id="UP000737018"/>
    </source>
</evidence>
<evidence type="ECO:0008006" key="4">
    <source>
        <dbReference type="Google" id="ProtNLM"/>
    </source>
</evidence>
<dbReference type="GO" id="GO:0016740">
    <property type="term" value="F:transferase activity"/>
    <property type="evidence" value="ECO:0007669"/>
    <property type="project" value="UniProtKB-KW"/>
</dbReference>
<evidence type="ECO:0000313" key="2">
    <source>
        <dbReference type="EMBL" id="KAF3950391.1"/>
    </source>
</evidence>
<dbReference type="Pfam" id="PF02458">
    <property type="entry name" value="Transferase"/>
    <property type="match status" value="1"/>
</dbReference>
<dbReference type="SUPFAM" id="SSF52777">
    <property type="entry name" value="CoA-dependent acyltransferases"/>
    <property type="match status" value="1"/>
</dbReference>
<gene>
    <name evidence="2" type="ORF">CMV_023852</name>
</gene>
<reference evidence="2" key="1">
    <citation type="submission" date="2020-03" db="EMBL/GenBank/DDBJ databases">
        <title>Castanea mollissima Vanexum genome sequencing.</title>
        <authorList>
            <person name="Staton M."/>
        </authorList>
    </citation>
    <scope>NUCLEOTIDE SEQUENCE</scope>
    <source>
        <tissue evidence="2">Leaf</tissue>
    </source>
</reference>
<dbReference type="PANTHER" id="PTHR31896:SF50">
    <property type="entry name" value="BAHD ACYLTRANSFERASE DCR"/>
    <property type="match status" value="1"/>
</dbReference>
<dbReference type="AlphaFoldDB" id="A0A8J4QFU0"/>
<dbReference type="Proteomes" id="UP000737018">
    <property type="component" value="Unassembled WGS sequence"/>
</dbReference>
<organism evidence="2 3">
    <name type="scientific">Castanea mollissima</name>
    <name type="common">Chinese chestnut</name>
    <dbReference type="NCBI Taxonomy" id="60419"/>
    <lineage>
        <taxon>Eukaryota</taxon>
        <taxon>Viridiplantae</taxon>
        <taxon>Streptophyta</taxon>
        <taxon>Embryophyta</taxon>
        <taxon>Tracheophyta</taxon>
        <taxon>Spermatophyta</taxon>
        <taxon>Magnoliopsida</taxon>
        <taxon>eudicotyledons</taxon>
        <taxon>Gunneridae</taxon>
        <taxon>Pentapetalae</taxon>
        <taxon>rosids</taxon>
        <taxon>fabids</taxon>
        <taxon>Fagales</taxon>
        <taxon>Fagaceae</taxon>
        <taxon>Castanea</taxon>
    </lineage>
</organism>
<dbReference type="OrthoDB" id="1862401at2759"/>
<keyword evidence="3" id="KW-1185">Reference proteome</keyword>
<sequence length="479" mass="53298">MPSSSVSIVSKCTICPQKKSESNAKKPLLKLSVSDLPMLSCHYIQKGVLLTYPPYSLDDFVSFLKHSLSSALTHFPALAGRLITDSNGYVHIECNDAGVDFILARAKHLSIKPILSPLHDVPGCFREFFALDRTLSYSGHFRPLVAVQVTELSDGVFIGCTVNHAVTDGTSFWHFFNTFAEICKGETKKITKLPDFGRDTVFNSPAVLEFPPGGPKVTFSGNEPLRERIFHFTRESILKLKLRANSSSNGNNDYNNQLQKVTRSNGHDESAEILGKQCNDVAWRAVKNRAAEISSFQSLCAQLWRSVTRARNFDTNKTTTFRMAVNCRHRLEPKLDPYYFGNAIQSIPTVATVGDVVNRDLRWCGDLLHKNVVAHDNETVRRGVKDWEREPRLFPLGNFDGAMITMGSSPRFPMYDNDFGWGKPLAIRSGGANKFDGKISAFPGREGNGSVDLEVVLSPETMAGLESDTEFMQYVSEPV</sequence>
<proteinExistence type="predicted"/>
<dbReference type="InterPro" id="IPR023213">
    <property type="entry name" value="CAT-like_dom_sf"/>
</dbReference>
<comment type="caution">
    <text evidence="2">The sequence shown here is derived from an EMBL/GenBank/DDBJ whole genome shotgun (WGS) entry which is preliminary data.</text>
</comment>
<evidence type="ECO:0000256" key="1">
    <source>
        <dbReference type="ARBA" id="ARBA00022679"/>
    </source>
</evidence>
<keyword evidence="1" id="KW-0808">Transferase</keyword>
<dbReference type="Gene3D" id="3.30.559.10">
    <property type="entry name" value="Chloramphenicol acetyltransferase-like domain"/>
    <property type="match status" value="2"/>
</dbReference>
<accession>A0A8J4QFU0</accession>
<protein>
    <recommendedName>
        <fullName evidence="4">BAHD acyltransferase DCR</fullName>
    </recommendedName>
</protein>
<name>A0A8J4QFU0_9ROSI</name>
<dbReference type="EMBL" id="JRKL02005495">
    <property type="protein sequence ID" value="KAF3950391.1"/>
    <property type="molecule type" value="Genomic_DNA"/>
</dbReference>
<dbReference type="InterPro" id="IPR051283">
    <property type="entry name" value="Sec_Metabolite_Acyltrans"/>
</dbReference>
<dbReference type="PANTHER" id="PTHR31896">
    <property type="entry name" value="FAMILY REGULATORY PROTEIN, PUTATIVE (AFU_ORTHOLOGUE AFUA_3G14730)-RELATED"/>
    <property type="match status" value="1"/>
</dbReference>